<dbReference type="EMBL" id="LAZR01003133">
    <property type="protein sequence ID" value="KKN21598.1"/>
    <property type="molecule type" value="Genomic_DNA"/>
</dbReference>
<dbReference type="AlphaFoldDB" id="A0A0F9RWK7"/>
<evidence type="ECO:0000313" key="1">
    <source>
        <dbReference type="EMBL" id="KKN21598.1"/>
    </source>
</evidence>
<gene>
    <name evidence="1" type="ORF">LCGC14_0923730</name>
</gene>
<sequence length="63" mass="7383">MLEPGDKKRIDVMLSSDLLDAVARRYGKPIAELTNHDVRSFVLKAVREYTKSQLEYWREKDNS</sequence>
<protein>
    <submittedName>
        <fullName evidence="1">Uncharacterized protein</fullName>
    </submittedName>
</protein>
<reference evidence="1" key="1">
    <citation type="journal article" date="2015" name="Nature">
        <title>Complex archaea that bridge the gap between prokaryotes and eukaryotes.</title>
        <authorList>
            <person name="Spang A."/>
            <person name="Saw J.H."/>
            <person name="Jorgensen S.L."/>
            <person name="Zaremba-Niedzwiedzka K."/>
            <person name="Martijn J."/>
            <person name="Lind A.E."/>
            <person name="van Eijk R."/>
            <person name="Schleper C."/>
            <person name="Guy L."/>
            <person name="Ettema T.J."/>
        </authorList>
    </citation>
    <scope>NUCLEOTIDE SEQUENCE</scope>
</reference>
<proteinExistence type="predicted"/>
<name>A0A0F9RWK7_9ZZZZ</name>
<comment type="caution">
    <text evidence="1">The sequence shown here is derived from an EMBL/GenBank/DDBJ whole genome shotgun (WGS) entry which is preliminary data.</text>
</comment>
<accession>A0A0F9RWK7</accession>
<organism evidence="1">
    <name type="scientific">marine sediment metagenome</name>
    <dbReference type="NCBI Taxonomy" id="412755"/>
    <lineage>
        <taxon>unclassified sequences</taxon>
        <taxon>metagenomes</taxon>
        <taxon>ecological metagenomes</taxon>
    </lineage>
</organism>